<dbReference type="RefSeq" id="WP_313766251.1">
    <property type="nucleotide sequence ID" value="NZ_BAAAVH010000072.1"/>
</dbReference>
<dbReference type="Pfam" id="PF05762">
    <property type="entry name" value="VWA_CoxE"/>
    <property type="match status" value="1"/>
</dbReference>
<evidence type="ECO:0000313" key="3">
    <source>
        <dbReference type="Proteomes" id="UP001596067"/>
    </source>
</evidence>
<evidence type="ECO:0000313" key="2">
    <source>
        <dbReference type="EMBL" id="MFC5883446.1"/>
    </source>
</evidence>
<dbReference type="PANTHER" id="PTHR30634">
    <property type="entry name" value="OUTER MEMBRANE LOLAB LIPOPROTEIN INSERTION APPARATUS"/>
    <property type="match status" value="1"/>
</dbReference>
<feature type="region of interest" description="Disordered" evidence="1">
    <location>
        <begin position="174"/>
        <end position="243"/>
    </location>
</feature>
<dbReference type="SUPFAM" id="SSF53300">
    <property type="entry name" value="vWA-like"/>
    <property type="match status" value="1"/>
</dbReference>
<gene>
    <name evidence="2" type="ORF">ACFP0N_00455</name>
</gene>
<comment type="caution">
    <text evidence="2">The sequence shown here is derived from an EMBL/GenBank/DDBJ whole genome shotgun (WGS) entry which is preliminary data.</text>
</comment>
<dbReference type="InterPro" id="IPR036465">
    <property type="entry name" value="vWFA_dom_sf"/>
</dbReference>
<dbReference type="InterPro" id="IPR050458">
    <property type="entry name" value="LolB"/>
</dbReference>
<protein>
    <submittedName>
        <fullName evidence="2">DUF5682 family protein</fullName>
    </submittedName>
</protein>
<feature type="region of interest" description="Disordered" evidence="1">
    <location>
        <begin position="1"/>
        <end position="44"/>
    </location>
</feature>
<feature type="compositionally biased region" description="Low complexity" evidence="1">
    <location>
        <begin position="956"/>
        <end position="995"/>
    </location>
</feature>
<dbReference type="PANTHER" id="PTHR30634:SF7">
    <property type="entry name" value="VWA DOMAIN-CONTAINING PROTEIN"/>
    <property type="match status" value="1"/>
</dbReference>
<dbReference type="Gene3D" id="3.40.50.410">
    <property type="entry name" value="von Willebrand factor, type A domain"/>
    <property type="match status" value="1"/>
</dbReference>
<keyword evidence="3" id="KW-1185">Reference proteome</keyword>
<name>A0ABW1EQY5_9ACTN</name>
<feature type="region of interest" description="Disordered" evidence="1">
    <location>
        <begin position="329"/>
        <end position="352"/>
    </location>
</feature>
<feature type="compositionally biased region" description="Basic and acidic residues" evidence="1">
    <location>
        <begin position="209"/>
        <end position="224"/>
    </location>
</feature>
<sequence>MTTTSSAAPPGREAAPAEAGLGTGLGTGRPGRSAGAGDPRAAVEAGTARLAASGDGVPGPYLIGVRHHAPSLSAVVPALLDAVRPEVVLVELPAEFQPWLGWLADDSTQAPVALAAAPGGSEDGGSGGGTGASGLAFYPFADFSPELAALRWARRNGVEAVACDLPLAHRAEPHRAEPHRAEPHRAEPHRADAGRPDTDRTGSGGSDTDTDRSRTDRSDADRADGAPVAGRGPGVTDALRRRLTGRDGDEDLWDRLVETAAPGSTPEAVRRAALLVGWAMRRDAEEGPGVDPYDLRREAWMRSRIAAAASGGRRVAAVVGAFHAPALLDGAAQPDGPQPSEPADPAAADAAEAVEVPRAAAGPADSSAGEPQAAGHVLSLIPYTYPLLDARSGYPAGIRDPEWQHTVLEAGGDRERLAEALVRTAVRICEALRTQEHPAGPADAREIVRLAGDLARLRGLAAPGRGELVEAVQTVLAQGEPLGRGRAVARALERVLVGTRTGRAAPAAPRSGLAPAVEALLAELGLPGPADAAGSAPRDLRLDPLRSPLDRRRELLLHRLTACGVPYGEPVAGTGAGGVETIGTRWQVQWTPATAAMLTVAATRGVTPAQAAEGALRERLRREQQADGPTGRDVLRGLADAAACGLPALADVRLAQLTAVLPESGTLPELLDGLALLDRLTAGHVPGLPVADGLPSADRPVHDEAGTAPTAALAAAPGDRAAAAPEATARAAAPAAAAELLTVAAVRQLDGMGGSDDPADARALLELARRADRSGGLRLGHVLAELANTGSPLVRGAAGSVRVLLGQDSASAFGGRAASWVDGATDPAARHALARSLVGMLTAAEGLFATAPEVLEPVLERVTALSDTAFLDRLPALRGGFDTLSPAARDRLLTLVEERLGTRVQALPDTVAPALLARWARADLDARAALGRRGLLPTAVTRPEAGRSAPTPAPAAPGGTDTPPAAGSTSAGPTSAGATPPTGAATGAPGPAVATAPALTPAERWRLLLGRPGSGGLGGRSARLATALDELYGTGHGEGSGPGLDGRGGAGGHRGGREAPYPGVREWSEELVALFGPGIREEVLAAAVAHGRTDALDAVDPDTVRPSVDLLRTVLEYAGGLPEARIAALRPLVRRLVDELTRELATRLRPALTGISVPRPSRRPGGGLDLDRTIRANLATARPAPPGPEGERGTLIVPERPVFRTRARKAADWRLILVVDVSGSMEASTVWAALTASILAGVPSLSTHFVAFSTEIVDLTERVRDPLSLLLEVQIGGGTSIATGLKYARELVTVPSRTLVAVISDFEEGGPVGGLLAQTRALVDSGCHLLGCAALDDTGKARYSKAVAGQLVAAGMPVAALSPLELARWVGEKVR</sequence>
<feature type="compositionally biased region" description="Low complexity" evidence="1">
    <location>
        <begin position="7"/>
        <end position="20"/>
    </location>
</feature>
<feature type="compositionally biased region" description="Low complexity" evidence="1">
    <location>
        <begin position="343"/>
        <end position="352"/>
    </location>
</feature>
<evidence type="ECO:0000256" key="1">
    <source>
        <dbReference type="SAM" id="MobiDB-lite"/>
    </source>
</evidence>
<dbReference type="EMBL" id="JBHSOD010000001">
    <property type="protein sequence ID" value="MFC5883446.1"/>
    <property type="molecule type" value="Genomic_DNA"/>
</dbReference>
<dbReference type="InterPro" id="IPR008912">
    <property type="entry name" value="Uncharacterised_CoxE"/>
</dbReference>
<organism evidence="2 3">
    <name type="scientific">Kitasatospora aburaviensis</name>
    <dbReference type="NCBI Taxonomy" id="67265"/>
    <lineage>
        <taxon>Bacteria</taxon>
        <taxon>Bacillati</taxon>
        <taxon>Actinomycetota</taxon>
        <taxon>Actinomycetes</taxon>
        <taxon>Kitasatosporales</taxon>
        <taxon>Streptomycetaceae</taxon>
        <taxon>Kitasatospora</taxon>
    </lineage>
</organism>
<accession>A0ABW1EQY5</accession>
<feature type="region of interest" description="Disordered" evidence="1">
    <location>
        <begin position="937"/>
        <end position="995"/>
    </location>
</feature>
<proteinExistence type="predicted"/>
<feature type="compositionally biased region" description="Gly residues" evidence="1">
    <location>
        <begin position="1034"/>
        <end position="1053"/>
    </location>
</feature>
<dbReference type="Proteomes" id="UP001596067">
    <property type="component" value="Unassembled WGS sequence"/>
</dbReference>
<dbReference type="Pfam" id="PF18934">
    <property type="entry name" value="DUF5682"/>
    <property type="match status" value="1"/>
</dbReference>
<dbReference type="InterPro" id="IPR043737">
    <property type="entry name" value="DUF5682"/>
</dbReference>
<feature type="region of interest" description="Disordered" evidence="1">
    <location>
        <begin position="1033"/>
        <end position="1061"/>
    </location>
</feature>
<reference evidence="3" key="1">
    <citation type="journal article" date="2019" name="Int. J. Syst. Evol. Microbiol.">
        <title>The Global Catalogue of Microorganisms (GCM) 10K type strain sequencing project: providing services to taxonomists for standard genome sequencing and annotation.</title>
        <authorList>
            <consortium name="The Broad Institute Genomics Platform"/>
            <consortium name="The Broad Institute Genome Sequencing Center for Infectious Disease"/>
            <person name="Wu L."/>
            <person name="Ma J."/>
        </authorList>
    </citation>
    <scope>NUCLEOTIDE SEQUENCE [LARGE SCALE GENOMIC DNA]</scope>
    <source>
        <strain evidence="3">CGMCC 4.1469</strain>
    </source>
</reference>
<feature type="compositionally biased region" description="Basic and acidic residues" evidence="1">
    <location>
        <begin position="174"/>
        <end position="200"/>
    </location>
</feature>